<dbReference type="PANTHER" id="PTHR48051">
    <property type="match status" value="1"/>
</dbReference>
<dbReference type="SUPFAM" id="SSF52058">
    <property type="entry name" value="L domain-like"/>
    <property type="match status" value="1"/>
</dbReference>
<comment type="caution">
    <text evidence="3">The sequence shown here is derived from an EMBL/GenBank/DDBJ whole genome shotgun (WGS) entry which is preliminary data.</text>
</comment>
<dbReference type="RefSeq" id="WP_267979961.1">
    <property type="nucleotide sequence ID" value="NZ_JAPQKF010000001.1"/>
</dbReference>
<reference evidence="3" key="1">
    <citation type="submission" date="2023-06" db="EMBL/GenBank/DDBJ databases">
        <title>Two novel species of Acinetobacter isolated from motorbike repairing workshop in Vietnam.</title>
        <authorList>
            <person name="Le N.T.T."/>
        </authorList>
    </citation>
    <scope>NUCLEOTIDE SEQUENCE</scope>
    <source>
        <strain evidence="3">VNH17</strain>
    </source>
</reference>
<keyword evidence="1" id="KW-0433">Leucine-rich repeat</keyword>
<dbReference type="InterPro" id="IPR032675">
    <property type="entry name" value="LRR_dom_sf"/>
</dbReference>
<dbReference type="Pfam" id="PF12799">
    <property type="entry name" value="LRR_4"/>
    <property type="match status" value="1"/>
</dbReference>
<gene>
    <name evidence="3" type="ORF">QTA56_05645</name>
</gene>
<dbReference type="InterPro" id="IPR001611">
    <property type="entry name" value="Leu-rich_rpt"/>
</dbReference>
<protein>
    <submittedName>
        <fullName evidence="3">Leucine-rich repeat domain-containing protein</fullName>
    </submittedName>
</protein>
<keyword evidence="2" id="KW-0677">Repeat</keyword>
<organism evidence="3 4">
    <name type="scientific">Acinetobacter thutiue</name>
    <dbReference type="NCBI Taxonomy" id="2998078"/>
    <lineage>
        <taxon>Bacteria</taxon>
        <taxon>Pseudomonadati</taxon>
        <taxon>Pseudomonadota</taxon>
        <taxon>Gammaproteobacteria</taxon>
        <taxon>Moraxellales</taxon>
        <taxon>Moraxellaceae</taxon>
        <taxon>Acinetobacter</taxon>
    </lineage>
</organism>
<dbReference type="SUPFAM" id="SSF52218">
    <property type="entry name" value="Flavoproteins"/>
    <property type="match status" value="1"/>
</dbReference>
<dbReference type="InterPro" id="IPR029039">
    <property type="entry name" value="Flavoprotein-like_sf"/>
</dbReference>
<dbReference type="PANTHER" id="PTHR48051:SF54">
    <property type="entry name" value="LEUCINE-RICH REPEAT-CONTAINING PROTEIN"/>
    <property type="match status" value="1"/>
</dbReference>
<dbReference type="Proteomes" id="UP001168524">
    <property type="component" value="Unassembled WGS sequence"/>
</dbReference>
<dbReference type="EMBL" id="JAUDZE010000001">
    <property type="protein sequence ID" value="MDN0013727.1"/>
    <property type="molecule type" value="Genomic_DNA"/>
</dbReference>
<evidence type="ECO:0000313" key="3">
    <source>
        <dbReference type="EMBL" id="MDN0013727.1"/>
    </source>
</evidence>
<dbReference type="InterPro" id="IPR050216">
    <property type="entry name" value="LRR_domain-containing"/>
</dbReference>
<evidence type="ECO:0000313" key="4">
    <source>
        <dbReference type="Proteomes" id="UP001168524"/>
    </source>
</evidence>
<keyword evidence="4" id="KW-1185">Reference proteome</keyword>
<dbReference type="PROSITE" id="PS51450">
    <property type="entry name" value="LRR"/>
    <property type="match status" value="1"/>
</dbReference>
<accession>A0ABT7WM54</accession>
<proteinExistence type="predicted"/>
<evidence type="ECO:0000256" key="2">
    <source>
        <dbReference type="ARBA" id="ARBA00022737"/>
    </source>
</evidence>
<sequence length="387" mass="45315">MIFYCDTSRTAYSVSQGLAQYFNVDYIKIDEIFDISINISDLFILLIPVFGEEELNSSWLSFLENYKSIFKEKNIIIFSFGVYDEFINLDSVFVKQIKFILGLSCNDINFYPLKISRYSLDLDLIKQYIAEYHVLEQSQIDFQKIIMKLESKAKCSVLLNDKENLDLTSSYNGFTNLLDEWEFDEKAVMLESLLSLSSRINFTCNRTNLEHFKFDHIFSNLQKMYFKSCQLFDTPNLQGFKELDVINFSANLISTLDFCKFPKRLKRVNFSKNKIHSLVVEQSSTYRDLESLALFNNKISEFSWLSNMKNLKYLNLGMNPINVFPREILKLKSLEYINLALTEIHDIPSEILDMKSLKVLDVKYCSHIDLDDSIFQRLKDKGVEIIC</sequence>
<dbReference type="InterPro" id="IPR025875">
    <property type="entry name" value="Leu-rich_rpt_4"/>
</dbReference>
<dbReference type="Gene3D" id="3.80.10.10">
    <property type="entry name" value="Ribonuclease Inhibitor"/>
    <property type="match status" value="1"/>
</dbReference>
<evidence type="ECO:0000256" key="1">
    <source>
        <dbReference type="ARBA" id="ARBA00022614"/>
    </source>
</evidence>
<name>A0ABT7WM54_9GAMM</name>